<dbReference type="Proteomes" id="UP001201549">
    <property type="component" value="Unassembled WGS sequence"/>
</dbReference>
<protein>
    <submittedName>
        <fullName evidence="1">Uncharacterized protein</fullName>
    </submittedName>
</protein>
<name>A0ABT2FRV2_9GAMM</name>
<gene>
    <name evidence="1" type="ORF">L9G74_19770</name>
</gene>
<evidence type="ECO:0000313" key="1">
    <source>
        <dbReference type="EMBL" id="MCS4558677.1"/>
    </source>
</evidence>
<proteinExistence type="predicted"/>
<dbReference type="EMBL" id="JAKOGG010000028">
    <property type="protein sequence ID" value="MCS4558677.1"/>
    <property type="molecule type" value="Genomic_DNA"/>
</dbReference>
<evidence type="ECO:0000313" key="2">
    <source>
        <dbReference type="Proteomes" id="UP001201549"/>
    </source>
</evidence>
<sequence>MDWQLIQSAKSAEQRIALFLFLQQRRYGNPPNKAALALWKGYRSHDIGKCLYRDMLRLNGNVGQVEGADVRDYLTRLLTSLAILKSHADSLHRPQS</sequence>
<organism evidence="1 2">
    <name type="scientific">Shewanella electrica</name>
    <dbReference type="NCBI Taxonomy" id="515560"/>
    <lineage>
        <taxon>Bacteria</taxon>
        <taxon>Pseudomonadati</taxon>
        <taxon>Pseudomonadota</taxon>
        <taxon>Gammaproteobacteria</taxon>
        <taxon>Alteromonadales</taxon>
        <taxon>Shewanellaceae</taxon>
        <taxon>Shewanella</taxon>
    </lineage>
</organism>
<comment type="caution">
    <text evidence="1">The sequence shown here is derived from an EMBL/GenBank/DDBJ whole genome shotgun (WGS) entry which is preliminary data.</text>
</comment>
<accession>A0ABT2FRV2</accession>
<keyword evidence="2" id="KW-1185">Reference proteome</keyword>
<reference evidence="1 2" key="1">
    <citation type="submission" date="2022-02" db="EMBL/GenBank/DDBJ databases">
        <authorList>
            <person name="Zhuang L."/>
        </authorList>
    </citation>
    <scope>NUCLEOTIDE SEQUENCE [LARGE SCALE GENOMIC DNA]</scope>
    <source>
        <strain evidence="1 2">C32</strain>
    </source>
</reference>
<reference evidence="2" key="2">
    <citation type="submission" date="2023-07" db="EMBL/GenBank/DDBJ databases">
        <title>Shewanella mangrovi sp. nov., an acetaldehyde- degrading bacterium isolated from mangrove sediment.</title>
        <authorList>
            <person name="Liu Y."/>
        </authorList>
    </citation>
    <scope>NUCLEOTIDE SEQUENCE [LARGE SCALE GENOMIC DNA]</scope>
    <source>
        <strain evidence="2">C32</strain>
    </source>
</reference>
<dbReference type="RefSeq" id="WP_238898494.1">
    <property type="nucleotide sequence ID" value="NZ_JAKOGG010000028.1"/>
</dbReference>